<keyword evidence="1" id="KW-0472">Membrane</keyword>
<organism evidence="3 4">
    <name type="scientific">Sulfurirhabdus autotrophica</name>
    <dbReference type="NCBI Taxonomy" id="1706046"/>
    <lineage>
        <taxon>Bacteria</taxon>
        <taxon>Pseudomonadati</taxon>
        <taxon>Pseudomonadota</taxon>
        <taxon>Betaproteobacteria</taxon>
        <taxon>Nitrosomonadales</taxon>
        <taxon>Sulfuricellaceae</taxon>
        <taxon>Sulfurirhabdus</taxon>
    </lineage>
</organism>
<accession>A0A4R3YEB7</accession>
<dbReference type="InterPro" id="IPR036465">
    <property type="entry name" value="vWFA_dom_sf"/>
</dbReference>
<dbReference type="SMART" id="SM00327">
    <property type="entry name" value="VWA"/>
    <property type="match status" value="1"/>
</dbReference>
<evidence type="ECO:0000313" key="4">
    <source>
        <dbReference type="Proteomes" id="UP000295367"/>
    </source>
</evidence>
<sequence length="331" mass="35948">MDLMQNFHLLRPGWLLALPLLWGTSFWLARRNSGDGDWKQLVDSDLLPGLLLASDSKRNWTPWPWLALAWTIAVLALSGPSWQKETSVAFRGTEEWALILDLSPSMAASDVKPNRFTRARYALDDILNSAKDARVSLIAFSDEPYTVTPMTDDVATIRALLPPLSPNIMPSAGDNVAPALEQAEKLIRQGGANKGQIIVLTDGFSDPAAAFVAAKKLKSQGMTVNVVAIGTPAGAPLSKQDGSFVQNAQGTLKMASLDVELLQQLASAGGGRYVELSQLPDLLTNLQARSEQTGKVNAEKNIQVQHWLDGGVWLLPFLLLASAFLARRGWL</sequence>
<keyword evidence="1" id="KW-1133">Transmembrane helix</keyword>
<comment type="caution">
    <text evidence="3">The sequence shown here is derived from an EMBL/GenBank/DDBJ whole genome shotgun (WGS) entry which is preliminary data.</text>
</comment>
<dbReference type="AlphaFoldDB" id="A0A4R3YEB7"/>
<dbReference type="EMBL" id="SMCO01000002">
    <property type="protein sequence ID" value="TCV89498.1"/>
    <property type="molecule type" value="Genomic_DNA"/>
</dbReference>
<feature type="transmembrane region" description="Helical" evidence="1">
    <location>
        <begin position="307"/>
        <end position="326"/>
    </location>
</feature>
<protein>
    <submittedName>
        <fullName evidence="3">von Willebrand factor type A domain-containing protein</fullName>
    </submittedName>
</protein>
<gene>
    <name evidence="3" type="ORF">EDC63_10215</name>
</gene>
<dbReference type="PROSITE" id="PS50234">
    <property type="entry name" value="VWFA"/>
    <property type="match status" value="1"/>
</dbReference>
<feature type="transmembrane region" description="Helical" evidence="1">
    <location>
        <begin position="63"/>
        <end position="82"/>
    </location>
</feature>
<dbReference type="RefSeq" id="WP_124948263.1">
    <property type="nucleotide sequence ID" value="NZ_BHVT01000081.1"/>
</dbReference>
<feature type="transmembrane region" description="Helical" evidence="1">
    <location>
        <begin position="12"/>
        <end position="29"/>
    </location>
</feature>
<evidence type="ECO:0000259" key="2">
    <source>
        <dbReference type="PROSITE" id="PS50234"/>
    </source>
</evidence>
<dbReference type="Pfam" id="PF13519">
    <property type="entry name" value="VWA_2"/>
    <property type="match status" value="1"/>
</dbReference>
<dbReference type="OrthoDB" id="9807628at2"/>
<keyword evidence="4" id="KW-1185">Reference proteome</keyword>
<proteinExistence type="predicted"/>
<dbReference type="PANTHER" id="PTHR22550">
    <property type="entry name" value="SPORE GERMINATION PROTEIN"/>
    <property type="match status" value="1"/>
</dbReference>
<keyword evidence="1" id="KW-0812">Transmembrane</keyword>
<dbReference type="InterPro" id="IPR050768">
    <property type="entry name" value="UPF0353/GerABKA_families"/>
</dbReference>
<dbReference type="Proteomes" id="UP000295367">
    <property type="component" value="Unassembled WGS sequence"/>
</dbReference>
<name>A0A4R3YEB7_9PROT</name>
<evidence type="ECO:0000313" key="3">
    <source>
        <dbReference type="EMBL" id="TCV89498.1"/>
    </source>
</evidence>
<dbReference type="PANTHER" id="PTHR22550:SF14">
    <property type="entry name" value="VWFA DOMAIN-CONTAINING PROTEIN"/>
    <property type="match status" value="1"/>
</dbReference>
<dbReference type="Gene3D" id="3.40.50.410">
    <property type="entry name" value="von Willebrand factor, type A domain"/>
    <property type="match status" value="1"/>
</dbReference>
<evidence type="ECO:0000256" key="1">
    <source>
        <dbReference type="SAM" id="Phobius"/>
    </source>
</evidence>
<reference evidence="3 4" key="1">
    <citation type="submission" date="2019-03" db="EMBL/GenBank/DDBJ databases">
        <title>Genomic Encyclopedia of Type Strains, Phase IV (KMG-IV): sequencing the most valuable type-strain genomes for metagenomic binning, comparative biology and taxonomic classification.</title>
        <authorList>
            <person name="Goeker M."/>
        </authorList>
    </citation>
    <scope>NUCLEOTIDE SEQUENCE [LARGE SCALE GENOMIC DNA]</scope>
    <source>
        <strain evidence="3 4">DSM 100309</strain>
    </source>
</reference>
<dbReference type="InterPro" id="IPR002035">
    <property type="entry name" value="VWF_A"/>
</dbReference>
<dbReference type="SUPFAM" id="SSF53300">
    <property type="entry name" value="vWA-like"/>
    <property type="match status" value="1"/>
</dbReference>
<feature type="domain" description="VWFA" evidence="2">
    <location>
        <begin position="95"/>
        <end position="290"/>
    </location>
</feature>